<protein>
    <submittedName>
        <fullName evidence="1">Uncharacterized protein</fullName>
    </submittedName>
</protein>
<dbReference type="EMBL" id="JACCHS010000001">
    <property type="protein sequence ID" value="NYT46362.1"/>
    <property type="molecule type" value="Genomic_DNA"/>
</dbReference>
<dbReference type="Proteomes" id="UP000537890">
    <property type="component" value="Unassembled WGS sequence"/>
</dbReference>
<dbReference type="AlphaFoldDB" id="A0A7Z0MMU1"/>
<comment type="caution">
    <text evidence="1">The sequence shown here is derived from an EMBL/GenBank/DDBJ whole genome shotgun (WGS) entry which is preliminary data.</text>
</comment>
<evidence type="ECO:0000313" key="1">
    <source>
        <dbReference type="EMBL" id="NYT46362.1"/>
    </source>
</evidence>
<name>A0A7Z0MMU1_9GAMM</name>
<sequence>MLRDESRQSLSGEIGGELRSKFYTGIQLCSVSTHEAVLPTDIFTIGTRKYRVLVTDIIRSEDKDVYSSSVIFEDDFTHDISIYRQSLKTAGVNLPSIAASVIATLKARVQTTPYAESNNYSGHNRYARNACFFCVELRR</sequence>
<reference evidence="1 2" key="1">
    <citation type="submission" date="2020-05" db="EMBL/GenBank/DDBJ databases">
        <title>Horizontal transmission and recombination maintain forever young bacterial symbiont genomes.</title>
        <authorList>
            <person name="Russell S.L."/>
            <person name="Pepper-Tunick E."/>
            <person name="Svedberg J."/>
            <person name="Byrne A."/>
            <person name="Ruelas Castillo J."/>
            <person name="Vollmers C."/>
            <person name="Beinart R.A."/>
            <person name="Corbett-Detig R."/>
        </authorList>
    </citation>
    <scope>NUCLEOTIDE SEQUENCE [LARGE SCALE GENOMIC DNA]</scope>
    <source>
        <strain evidence="1">4727-3</strain>
    </source>
</reference>
<organism evidence="1 2">
    <name type="scientific">Candidatus Methanofishera endochildressiae</name>
    <dbReference type="NCBI Taxonomy" id="2738884"/>
    <lineage>
        <taxon>Bacteria</taxon>
        <taxon>Pseudomonadati</taxon>
        <taxon>Pseudomonadota</taxon>
        <taxon>Gammaproteobacteria</taxon>
        <taxon>Candidatus Methanofishera</taxon>
    </lineage>
</organism>
<accession>A0A7Z0MMU1</accession>
<gene>
    <name evidence="1" type="ORF">H0A75_00190</name>
</gene>
<evidence type="ECO:0000313" key="2">
    <source>
        <dbReference type="Proteomes" id="UP000537890"/>
    </source>
</evidence>
<proteinExistence type="predicted"/>